<dbReference type="RefSeq" id="XP_007828076.1">
    <property type="nucleotide sequence ID" value="XM_007829885.1"/>
</dbReference>
<evidence type="ECO:0000256" key="1">
    <source>
        <dbReference type="ARBA" id="ARBA00022723"/>
    </source>
</evidence>
<dbReference type="KEGG" id="pfy:PFICI_01304"/>
<feature type="domain" description="Tyrosinase copper-binding" evidence="4">
    <location>
        <begin position="238"/>
        <end position="258"/>
    </location>
</feature>
<evidence type="ECO:0000259" key="4">
    <source>
        <dbReference type="Pfam" id="PF00264"/>
    </source>
</evidence>
<feature type="signal peptide" evidence="3">
    <location>
        <begin position="1"/>
        <end position="20"/>
    </location>
</feature>
<keyword evidence="2" id="KW-0186">Copper</keyword>
<dbReference type="STRING" id="1229662.W3XQD5"/>
<dbReference type="InterPro" id="IPR050316">
    <property type="entry name" value="Tyrosinase/Hemocyanin"/>
</dbReference>
<dbReference type="PANTHER" id="PTHR11474">
    <property type="entry name" value="TYROSINASE FAMILY MEMBER"/>
    <property type="match status" value="1"/>
</dbReference>
<gene>
    <name evidence="5" type="ORF">PFICI_01304</name>
</gene>
<reference evidence="6" key="1">
    <citation type="journal article" date="2015" name="BMC Genomics">
        <title>Genomic and transcriptomic analysis of the endophytic fungus Pestalotiopsis fici reveals its lifestyle and high potential for synthesis of natural products.</title>
        <authorList>
            <person name="Wang X."/>
            <person name="Zhang X."/>
            <person name="Liu L."/>
            <person name="Xiang M."/>
            <person name="Wang W."/>
            <person name="Sun X."/>
            <person name="Che Y."/>
            <person name="Guo L."/>
            <person name="Liu G."/>
            <person name="Guo L."/>
            <person name="Wang C."/>
            <person name="Yin W.B."/>
            <person name="Stadler M."/>
            <person name="Zhang X."/>
            <person name="Liu X."/>
        </authorList>
    </citation>
    <scope>NUCLEOTIDE SEQUENCE [LARGE SCALE GENOMIC DNA]</scope>
    <source>
        <strain evidence="6">W106-1 / CGMCC3.15140</strain>
    </source>
</reference>
<keyword evidence="6" id="KW-1185">Reference proteome</keyword>
<dbReference type="InterPro" id="IPR008922">
    <property type="entry name" value="Di-copper_centre_dom_sf"/>
</dbReference>
<sequence length="357" mass="40113">MASLLRPAAAILFLAGCALASSELVTPVKRDGCSTTRQAMPWSSLTSDEQQSYIDATLCLMSTPASSDIGNASTRWDELQYNHIYQTGWIHDVGQFLPWHRYFIAVHANMLRDACDYNGPLPYWDEISDSSLDDLADADVFQDDALGGTGSGDDSCITTGPFANITLTMQSDGNTGSYCISRDLQVSSLSGSTQASVDSCEDLDTYDDAWDCYYSTPPRRRPRCRRRPHAERFPEPPETPIFFLHHTFLDALWWKWQSANLSSRLTEMGGQNQVDESECEFTSSQCPGDDILNYDGDPGNTTTLNHTLWMYDLYPNRTVADVMNINSTDVCIEYTYPDGEDYKLKERSFMEKLFGKH</sequence>
<dbReference type="Pfam" id="PF00264">
    <property type="entry name" value="Tyrosinase"/>
    <property type="match status" value="2"/>
</dbReference>
<dbReference type="GeneID" id="19266317"/>
<dbReference type="InParanoid" id="W3XQD5"/>
<feature type="domain" description="Tyrosinase copper-binding" evidence="4">
    <location>
        <begin position="74"/>
        <end position="171"/>
    </location>
</feature>
<dbReference type="AlphaFoldDB" id="W3XQD5"/>
<keyword evidence="1" id="KW-0479">Metal-binding</keyword>
<dbReference type="PANTHER" id="PTHR11474:SF126">
    <property type="entry name" value="TYROSINASE-LIKE PROTEIN TYR-1-RELATED"/>
    <property type="match status" value="1"/>
</dbReference>
<feature type="chain" id="PRO_5004835344" description="Tyrosinase copper-binding domain-containing protein" evidence="3">
    <location>
        <begin position="21"/>
        <end position="357"/>
    </location>
</feature>
<dbReference type="EMBL" id="KI912109">
    <property type="protein sequence ID" value="ETS87476.1"/>
    <property type="molecule type" value="Genomic_DNA"/>
</dbReference>
<dbReference type="OrthoDB" id="6132182at2759"/>
<protein>
    <recommendedName>
        <fullName evidence="4">Tyrosinase copper-binding domain-containing protein</fullName>
    </recommendedName>
</protein>
<dbReference type="HOGENOM" id="CLU_035914_2_0_1"/>
<dbReference type="eggNOG" id="ENOG502S31Y">
    <property type="taxonomic scope" value="Eukaryota"/>
</dbReference>
<evidence type="ECO:0000313" key="5">
    <source>
        <dbReference type="EMBL" id="ETS87476.1"/>
    </source>
</evidence>
<evidence type="ECO:0000313" key="6">
    <source>
        <dbReference type="Proteomes" id="UP000030651"/>
    </source>
</evidence>
<dbReference type="GO" id="GO:0016491">
    <property type="term" value="F:oxidoreductase activity"/>
    <property type="evidence" value="ECO:0007669"/>
    <property type="project" value="InterPro"/>
</dbReference>
<accession>W3XQD5</accession>
<evidence type="ECO:0000256" key="3">
    <source>
        <dbReference type="SAM" id="SignalP"/>
    </source>
</evidence>
<dbReference type="InterPro" id="IPR002227">
    <property type="entry name" value="Tyrosinase_Cu-bd"/>
</dbReference>
<evidence type="ECO:0000256" key="2">
    <source>
        <dbReference type="ARBA" id="ARBA00023008"/>
    </source>
</evidence>
<dbReference type="Gene3D" id="1.10.1280.10">
    <property type="entry name" value="Di-copper center containing domain from catechol oxidase"/>
    <property type="match status" value="1"/>
</dbReference>
<keyword evidence="3" id="KW-0732">Signal</keyword>
<name>W3XQD5_PESFW</name>
<dbReference type="PROSITE" id="PS51257">
    <property type="entry name" value="PROKAR_LIPOPROTEIN"/>
    <property type="match status" value="1"/>
</dbReference>
<dbReference type="PRINTS" id="PR00092">
    <property type="entry name" value="TYROSINASE"/>
</dbReference>
<proteinExistence type="predicted"/>
<dbReference type="Proteomes" id="UP000030651">
    <property type="component" value="Unassembled WGS sequence"/>
</dbReference>
<dbReference type="GO" id="GO:0046872">
    <property type="term" value="F:metal ion binding"/>
    <property type="evidence" value="ECO:0007669"/>
    <property type="project" value="UniProtKB-KW"/>
</dbReference>
<organism evidence="5 6">
    <name type="scientific">Pestalotiopsis fici (strain W106-1 / CGMCC3.15140)</name>
    <dbReference type="NCBI Taxonomy" id="1229662"/>
    <lineage>
        <taxon>Eukaryota</taxon>
        <taxon>Fungi</taxon>
        <taxon>Dikarya</taxon>
        <taxon>Ascomycota</taxon>
        <taxon>Pezizomycotina</taxon>
        <taxon>Sordariomycetes</taxon>
        <taxon>Xylariomycetidae</taxon>
        <taxon>Amphisphaeriales</taxon>
        <taxon>Sporocadaceae</taxon>
        <taxon>Pestalotiopsis</taxon>
    </lineage>
</organism>
<dbReference type="SUPFAM" id="SSF48056">
    <property type="entry name" value="Di-copper centre-containing domain"/>
    <property type="match status" value="1"/>
</dbReference>